<evidence type="ECO:0000256" key="1">
    <source>
        <dbReference type="SAM" id="Phobius"/>
    </source>
</evidence>
<feature type="transmembrane region" description="Helical" evidence="1">
    <location>
        <begin position="52"/>
        <end position="71"/>
    </location>
</feature>
<keyword evidence="1" id="KW-1133">Transmembrane helix</keyword>
<evidence type="ECO:0000313" key="2">
    <source>
        <dbReference type="EMBL" id="PDS26258.1"/>
    </source>
</evidence>
<name>A0A2H3KFK7_9FLAO</name>
<keyword evidence="1" id="KW-0472">Membrane</keyword>
<dbReference type="AlphaFoldDB" id="A0A2H3KFK7"/>
<proteinExistence type="predicted"/>
<comment type="caution">
    <text evidence="2">The sequence shown here is derived from an EMBL/GenBank/DDBJ whole genome shotgun (WGS) entry which is preliminary data.</text>
</comment>
<accession>A0A2H3KFK7</accession>
<organism evidence="2 3">
    <name type="scientific">Flavobacterium branchiophilum</name>
    <dbReference type="NCBI Taxonomy" id="55197"/>
    <lineage>
        <taxon>Bacteria</taxon>
        <taxon>Pseudomonadati</taxon>
        <taxon>Bacteroidota</taxon>
        <taxon>Flavobacteriia</taxon>
        <taxon>Flavobacteriales</taxon>
        <taxon>Flavobacteriaceae</taxon>
        <taxon>Flavobacterium</taxon>
    </lineage>
</organism>
<feature type="transmembrane region" description="Helical" evidence="1">
    <location>
        <begin position="113"/>
        <end position="134"/>
    </location>
</feature>
<feature type="transmembrane region" description="Helical" evidence="1">
    <location>
        <begin position="146"/>
        <end position="167"/>
    </location>
</feature>
<dbReference type="EMBL" id="PCMW01000018">
    <property type="protein sequence ID" value="PDS26258.1"/>
    <property type="molecule type" value="Genomic_DNA"/>
</dbReference>
<keyword evidence="1" id="KW-0812">Transmembrane</keyword>
<feature type="transmembrane region" description="Helical" evidence="1">
    <location>
        <begin position="30"/>
        <end position="46"/>
    </location>
</feature>
<sequence>MDEKLKLTVLIDEYKITNERIESFIKTQNTFYWQGLAIVFGLLGVFRQYKEVLLALPIVIIIYVGLFLYHYQRCLTNQIYKKNIEDKINQICGEKLLFYTDLAFNKIEKSNKFITFNILSYSVLIIISIIAFITYFTGTTSGVNKYFIVATAIVLMALTSFLILAIIDIPKKIKKINDEYIPEIFCENK</sequence>
<protein>
    <submittedName>
        <fullName evidence="2">Uncharacterized protein</fullName>
    </submittedName>
</protein>
<dbReference type="Proteomes" id="UP000220828">
    <property type="component" value="Unassembled WGS sequence"/>
</dbReference>
<evidence type="ECO:0000313" key="3">
    <source>
        <dbReference type="Proteomes" id="UP000220828"/>
    </source>
</evidence>
<reference evidence="2 3" key="1">
    <citation type="submission" date="2017-09" db="EMBL/GenBank/DDBJ databases">
        <title>Whole genomes of Flavobacteriaceae.</title>
        <authorList>
            <person name="Stine C."/>
            <person name="Li C."/>
            <person name="Tadesse D."/>
        </authorList>
    </citation>
    <scope>NUCLEOTIDE SEQUENCE [LARGE SCALE GENOMIC DNA]</scope>
    <source>
        <strain evidence="2 3">ATCC 35036</strain>
    </source>
</reference>
<gene>
    <name evidence="2" type="ORF">B0A77_02800</name>
</gene>
<dbReference type="RefSeq" id="WP_097553483.1">
    <property type="nucleotide sequence ID" value="NZ_PCMW01000018.1"/>
</dbReference>